<gene>
    <name evidence="3" type="ORF">ASPSYDRAFT_161505</name>
</gene>
<dbReference type="PANTHER" id="PTHR35339:SF2">
    <property type="entry name" value="DUF2264 DOMAIN-CONTAINING PROTEIN-RELATED"/>
    <property type="match status" value="1"/>
</dbReference>
<dbReference type="GeneID" id="63759069"/>
<evidence type="ECO:0000313" key="4">
    <source>
        <dbReference type="Proteomes" id="UP000184356"/>
    </source>
</evidence>
<dbReference type="Pfam" id="PF20938">
    <property type="entry name" value="DUF2264_C"/>
    <property type="match status" value="1"/>
</dbReference>
<dbReference type="EMBL" id="KV878596">
    <property type="protein sequence ID" value="OJJ53787.1"/>
    <property type="molecule type" value="Genomic_DNA"/>
</dbReference>
<organism evidence="3 4">
    <name type="scientific">Aspergillus sydowii CBS 593.65</name>
    <dbReference type="NCBI Taxonomy" id="1036612"/>
    <lineage>
        <taxon>Eukaryota</taxon>
        <taxon>Fungi</taxon>
        <taxon>Dikarya</taxon>
        <taxon>Ascomycota</taxon>
        <taxon>Pezizomycotina</taxon>
        <taxon>Eurotiomycetes</taxon>
        <taxon>Eurotiomycetidae</taxon>
        <taxon>Eurotiales</taxon>
        <taxon>Aspergillaceae</taxon>
        <taxon>Aspergillus</taxon>
        <taxon>Aspergillus subgen. Nidulantes</taxon>
    </lineage>
</organism>
<dbReference type="RefSeq" id="XP_040697593.1">
    <property type="nucleotide sequence ID" value="XM_040842996.1"/>
</dbReference>
<feature type="domain" description="DUF2264" evidence="1">
    <location>
        <begin position="14"/>
        <end position="401"/>
    </location>
</feature>
<feature type="domain" description="DUF2264" evidence="2">
    <location>
        <begin position="412"/>
        <end position="696"/>
    </location>
</feature>
<name>A0A1L9T2Z5_9EURO</name>
<dbReference type="Proteomes" id="UP000184356">
    <property type="component" value="Unassembled WGS sequence"/>
</dbReference>
<dbReference type="VEuPathDB" id="FungiDB:ASPSYDRAFT_161505"/>
<evidence type="ECO:0000259" key="1">
    <source>
        <dbReference type="Pfam" id="PF10022"/>
    </source>
</evidence>
<dbReference type="InterPro" id="IPR049237">
    <property type="entry name" value="DUF2264_C"/>
</dbReference>
<proteinExistence type="predicted"/>
<dbReference type="AlphaFoldDB" id="A0A1L9T2Z5"/>
<protein>
    <submittedName>
        <fullName evidence="3">Uncharacterized protein</fullName>
    </submittedName>
</protein>
<dbReference type="Pfam" id="PF10022">
    <property type="entry name" value="DUF2264"/>
    <property type="match status" value="1"/>
</dbReference>
<dbReference type="InterPro" id="IPR016624">
    <property type="entry name" value="UCP014753"/>
</dbReference>
<dbReference type="OrthoDB" id="5150166at2759"/>
<dbReference type="PIRSF" id="PIRSF014753">
    <property type="entry name" value="UCP014753"/>
    <property type="match status" value="1"/>
</dbReference>
<evidence type="ECO:0000259" key="2">
    <source>
        <dbReference type="Pfam" id="PF20938"/>
    </source>
</evidence>
<keyword evidence="4" id="KW-1185">Reference proteome</keyword>
<accession>A0A1L9T2Z5</accession>
<dbReference type="PANTHER" id="PTHR35339">
    <property type="entry name" value="LINALOOL DEHYDRATASE_ISOMERASE DOMAIN-CONTAINING PROTEIN"/>
    <property type="match status" value="1"/>
</dbReference>
<evidence type="ECO:0000313" key="3">
    <source>
        <dbReference type="EMBL" id="OJJ53787.1"/>
    </source>
</evidence>
<dbReference type="STRING" id="1036612.A0A1L9T2Z5"/>
<dbReference type="InterPro" id="IPR049349">
    <property type="entry name" value="DUF2264_N"/>
</dbReference>
<reference evidence="4" key="1">
    <citation type="journal article" date="2017" name="Genome Biol.">
        <title>Comparative genomics reveals high biological diversity and specific adaptations in the industrially and medically important fungal genus Aspergillus.</title>
        <authorList>
            <person name="de Vries R.P."/>
            <person name="Riley R."/>
            <person name="Wiebenga A."/>
            <person name="Aguilar-Osorio G."/>
            <person name="Amillis S."/>
            <person name="Uchima C.A."/>
            <person name="Anderluh G."/>
            <person name="Asadollahi M."/>
            <person name="Askin M."/>
            <person name="Barry K."/>
            <person name="Battaglia E."/>
            <person name="Bayram O."/>
            <person name="Benocci T."/>
            <person name="Braus-Stromeyer S.A."/>
            <person name="Caldana C."/>
            <person name="Canovas D."/>
            <person name="Cerqueira G.C."/>
            <person name="Chen F."/>
            <person name="Chen W."/>
            <person name="Choi C."/>
            <person name="Clum A."/>
            <person name="Dos Santos R.A."/>
            <person name="Damasio A.R."/>
            <person name="Diallinas G."/>
            <person name="Emri T."/>
            <person name="Fekete E."/>
            <person name="Flipphi M."/>
            <person name="Freyberg S."/>
            <person name="Gallo A."/>
            <person name="Gournas C."/>
            <person name="Habgood R."/>
            <person name="Hainaut M."/>
            <person name="Harispe M.L."/>
            <person name="Henrissat B."/>
            <person name="Hilden K.S."/>
            <person name="Hope R."/>
            <person name="Hossain A."/>
            <person name="Karabika E."/>
            <person name="Karaffa L."/>
            <person name="Karanyi Z."/>
            <person name="Krasevec N."/>
            <person name="Kuo A."/>
            <person name="Kusch H."/>
            <person name="LaButti K."/>
            <person name="Lagendijk E.L."/>
            <person name="Lapidus A."/>
            <person name="Levasseur A."/>
            <person name="Lindquist E."/>
            <person name="Lipzen A."/>
            <person name="Logrieco A.F."/>
            <person name="MacCabe A."/>
            <person name="Maekelae M.R."/>
            <person name="Malavazi I."/>
            <person name="Melin P."/>
            <person name="Meyer V."/>
            <person name="Mielnichuk N."/>
            <person name="Miskei M."/>
            <person name="Molnar A.P."/>
            <person name="Mule G."/>
            <person name="Ngan C.Y."/>
            <person name="Orejas M."/>
            <person name="Orosz E."/>
            <person name="Ouedraogo J.P."/>
            <person name="Overkamp K.M."/>
            <person name="Park H.-S."/>
            <person name="Perrone G."/>
            <person name="Piumi F."/>
            <person name="Punt P.J."/>
            <person name="Ram A.F."/>
            <person name="Ramon A."/>
            <person name="Rauscher S."/>
            <person name="Record E."/>
            <person name="Riano-Pachon D.M."/>
            <person name="Robert V."/>
            <person name="Roehrig J."/>
            <person name="Ruller R."/>
            <person name="Salamov A."/>
            <person name="Salih N.S."/>
            <person name="Samson R.A."/>
            <person name="Sandor E."/>
            <person name="Sanguinetti M."/>
            <person name="Schuetze T."/>
            <person name="Sepcic K."/>
            <person name="Shelest E."/>
            <person name="Sherlock G."/>
            <person name="Sophianopoulou V."/>
            <person name="Squina F.M."/>
            <person name="Sun H."/>
            <person name="Susca A."/>
            <person name="Todd R.B."/>
            <person name="Tsang A."/>
            <person name="Unkles S.E."/>
            <person name="van de Wiele N."/>
            <person name="van Rossen-Uffink D."/>
            <person name="Oliveira J.V."/>
            <person name="Vesth T.C."/>
            <person name="Visser J."/>
            <person name="Yu J.-H."/>
            <person name="Zhou M."/>
            <person name="Andersen M.R."/>
            <person name="Archer D.B."/>
            <person name="Baker S.E."/>
            <person name="Benoit I."/>
            <person name="Brakhage A.A."/>
            <person name="Braus G.H."/>
            <person name="Fischer R."/>
            <person name="Frisvad J.C."/>
            <person name="Goldman G.H."/>
            <person name="Houbraken J."/>
            <person name="Oakley B."/>
            <person name="Pocsi I."/>
            <person name="Scazzocchio C."/>
            <person name="Seiboth B."/>
            <person name="vanKuyk P.A."/>
            <person name="Wortman J."/>
            <person name="Dyer P.S."/>
            <person name="Grigoriev I.V."/>
        </authorList>
    </citation>
    <scope>NUCLEOTIDE SEQUENCE [LARGE SCALE GENOMIC DNA]</scope>
    <source>
        <strain evidence="4">CBS 593.65</strain>
    </source>
</reference>
<sequence length="718" mass="78924">MPPLTGFTDNPLIDRADVMRAAIALIEPLHAHFSPARAFIRLPSSTGAHFDECAAQLEGFARPLWAIASLLHTARSDPENASLLRSLARPWVEGIAAGTDPTHPEYWGTIANGDQRMVEAEVIAVALLLAPDEFFHSHCPGVRENILTWLGGMNGLDMPVNNWRWFRIFSNLALVVVGGRPYAKLKSEMDSDFVVLDSFYLGHGWSGDGPWLTAEQEAAEEEECIRTRRRDKVGCGRQVDYYSGSFAIQFSQLLYAKYAGNLDPDRVARYQQQAREFGSDFWRYFDKNGAAIPFGRSLTYRFACAGYFAALAVAEVSDMPAPLDSPGATKGFLLRHLRWWAAHSKDIFNPDGTMNIGYTYPNMYMAEDYNSPQSVYWALKSLIPLALPSTHAFWTSPESPYPSGTMNSSVNLVLQPAQILCNHPSARHHFMLSPGQFVAWPMKASQAKYCKFAYSSAFSFNVPTGSLVQQIAPDNMLLLSRDGGATWGMKWKCAPVRYLTASVKGETVPAASVVWRPWVDGSVAVETTLVPPTSRWPDWHTRVHRIRLNRSSSSSNPGLQSLHLVEGGFAISRVPCRDQDRVLPLLPDDKNSLSAMGPETGEGIYTTATKAFALSSAGASGIVGTAKRSGFGPLASVEHEAMKPDSNTNIQAQRSLIPAVRCEVFDVEVEEEIVLVTSVFAVAGPGVTDLRERWLDAPRVHLGGLDAARVEDAIVLVA</sequence>